<proteinExistence type="inferred from homology"/>
<dbReference type="RefSeq" id="WP_072363278.1">
    <property type="nucleotide sequence ID" value="NZ_CBHWAX010000023.1"/>
</dbReference>
<dbReference type="PANTHER" id="PTHR43563">
    <property type="entry name" value="AMINE OXIDASE"/>
    <property type="match status" value="1"/>
</dbReference>
<dbReference type="Proteomes" id="UP001326715">
    <property type="component" value="Chromosome"/>
</dbReference>
<dbReference type="InterPro" id="IPR036188">
    <property type="entry name" value="FAD/NAD-bd_sf"/>
</dbReference>
<dbReference type="EC" id="1.-.-.-" evidence="4"/>
<accession>A0A1K1RV99</accession>
<name>A0A1K1RV99_9BACT</name>
<evidence type="ECO:0000313" key="4">
    <source>
        <dbReference type="EMBL" id="WQG92077.1"/>
    </source>
</evidence>
<dbReference type="AlphaFoldDB" id="A0A1K1RV99"/>
<dbReference type="Pfam" id="PF01593">
    <property type="entry name" value="Amino_oxidase"/>
    <property type="match status" value="2"/>
</dbReference>
<feature type="domain" description="Amine oxidase" evidence="2">
    <location>
        <begin position="419"/>
        <end position="526"/>
    </location>
</feature>
<evidence type="ECO:0000313" key="5">
    <source>
        <dbReference type="Proteomes" id="UP000183788"/>
    </source>
</evidence>
<evidence type="ECO:0000256" key="1">
    <source>
        <dbReference type="ARBA" id="ARBA00005995"/>
    </source>
</evidence>
<sequence length="553" mass="61945">MANQIDIAIIGGGVSGVYSAWKLKKQFPDQKIVVFEGSDHIGGRLLSVKPPEIPNMTAELGGMRILENTQKLIVDLIKELNKELPANEQITTYDFPVDEPQNLAYLRGEYLRLVDFVTNPDEVPYNMSFLEKGNGPGTIIVNAIEQIVPGITDSTLTEEQRREMAREASFDGVPLYQWGFWNLLYRVISSEGYQFGRDAGGYDSTLVNWNASDAIPWYLSDFGMTPKYKGFTNGFQQVPIALAELFVKDGGDVRLEQQLRGFDYENETFSLHFSNGQTITAGKLILAMPRRALDLITPDSPQLKQIQPLIKSVTPRPLFKLFTTYANPWWRICGFTDANGVFVPVQSGRSVTDLPVRQTYYWPNSDGTPAVNGRAMLLASYDDGNNIGFWDGLRPQRSQAWKEGRSHAKIADPFVGDDDKKNHTVEQGNLNQTWDEYQAPRRMVAEVARQLQQMHGLDYTPLVKSAAFRDWGEDPYGGGWNSWNIGVKSWEVRDEITNPIAGTPLYICGEAYSDAQGWVEGALQTADIMLGQFLAPPKDAKSKSVSQLETVDK</sequence>
<organism evidence="3 5">
    <name type="scientific">Chitinophaga sancti</name>
    <dbReference type="NCBI Taxonomy" id="1004"/>
    <lineage>
        <taxon>Bacteria</taxon>
        <taxon>Pseudomonadati</taxon>
        <taxon>Bacteroidota</taxon>
        <taxon>Chitinophagia</taxon>
        <taxon>Chitinophagales</taxon>
        <taxon>Chitinophagaceae</taxon>
        <taxon>Chitinophaga</taxon>
    </lineage>
</organism>
<dbReference type="Proteomes" id="UP000183788">
    <property type="component" value="Unassembled WGS sequence"/>
</dbReference>
<dbReference type="EMBL" id="FPIZ01000014">
    <property type="protein sequence ID" value="SFW75756.1"/>
    <property type="molecule type" value="Genomic_DNA"/>
</dbReference>
<dbReference type="InterPro" id="IPR002937">
    <property type="entry name" value="Amino_oxidase"/>
</dbReference>
<dbReference type="GO" id="GO:0016491">
    <property type="term" value="F:oxidoreductase activity"/>
    <property type="evidence" value="ECO:0007669"/>
    <property type="project" value="UniProtKB-KW"/>
</dbReference>
<keyword evidence="4" id="KW-0560">Oxidoreductase</keyword>
<dbReference type="EMBL" id="CP140154">
    <property type="protein sequence ID" value="WQG92077.1"/>
    <property type="molecule type" value="Genomic_DNA"/>
</dbReference>
<dbReference type="OrthoDB" id="3972913at2"/>
<evidence type="ECO:0000313" key="3">
    <source>
        <dbReference type="EMBL" id="SFW75756.1"/>
    </source>
</evidence>
<evidence type="ECO:0000313" key="6">
    <source>
        <dbReference type="Proteomes" id="UP001326715"/>
    </source>
</evidence>
<evidence type="ECO:0000259" key="2">
    <source>
        <dbReference type="Pfam" id="PF01593"/>
    </source>
</evidence>
<dbReference type="Gene3D" id="3.50.50.60">
    <property type="entry name" value="FAD/NAD(P)-binding domain"/>
    <property type="match status" value="1"/>
</dbReference>
<reference evidence="3 5" key="1">
    <citation type="submission" date="2016-11" db="EMBL/GenBank/DDBJ databases">
        <authorList>
            <person name="Jaros S."/>
            <person name="Januszkiewicz K."/>
            <person name="Wedrychowicz H."/>
        </authorList>
    </citation>
    <scope>NUCLEOTIDE SEQUENCE [LARGE SCALE GENOMIC DNA]</scope>
    <source>
        <strain evidence="3 5">DSM 784</strain>
    </source>
</reference>
<dbReference type="PANTHER" id="PTHR43563:SF1">
    <property type="entry name" value="AMINE OXIDASE [FLAVIN-CONTAINING] B"/>
    <property type="match status" value="1"/>
</dbReference>
<feature type="domain" description="Amine oxidase" evidence="2">
    <location>
        <begin position="15"/>
        <end position="395"/>
    </location>
</feature>
<reference evidence="4 6" key="2">
    <citation type="submission" date="2023-11" db="EMBL/GenBank/DDBJ databases">
        <title>MicrobeMod: A computational toolkit for identifying prokaryotic methylation and restriction-modification with nanopore sequencing.</title>
        <authorList>
            <person name="Crits-Christoph A."/>
            <person name="Kang S.C."/>
            <person name="Lee H."/>
            <person name="Ostrov N."/>
        </authorList>
    </citation>
    <scope>NUCLEOTIDE SEQUENCE [LARGE SCALE GENOMIC DNA]</scope>
    <source>
        <strain evidence="4 6">ATCC 23090</strain>
    </source>
</reference>
<dbReference type="STRING" id="1004.SAMN05661012_04284"/>
<dbReference type="SUPFAM" id="SSF51905">
    <property type="entry name" value="FAD/NAD(P)-binding domain"/>
    <property type="match status" value="1"/>
</dbReference>
<dbReference type="InterPro" id="IPR050703">
    <property type="entry name" value="Flavin_MAO"/>
</dbReference>
<comment type="similarity">
    <text evidence="1">Belongs to the flavin monoamine oxidase family.</text>
</comment>
<gene>
    <name evidence="3" type="ORF">SAMN05661012_04284</name>
    <name evidence="4" type="ORF">SR876_11225</name>
</gene>
<keyword evidence="6" id="KW-1185">Reference proteome</keyword>
<protein>
    <submittedName>
        <fullName evidence="3">Monoamine oxidase</fullName>
    </submittedName>
    <submittedName>
        <fullName evidence="4">NAD(P)/FAD-dependent oxidoreductase</fullName>
        <ecNumber evidence="4">1.-.-.-</ecNumber>
    </submittedName>
</protein>
<dbReference type="SUPFAM" id="SSF54373">
    <property type="entry name" value="FAD-linked reductases, C-terminal domain"/>
    <property type="match status" value="1"/>
</dbReference>